<feature type="transmembrane region" description="Helical" evidence="7">
    <location>
        <begin position="20"/>
        <end position="39"/>
    </location>
</feature>
<dbReference type="PANTHER" id="PTHR32309">
    <property type="entry name" value="TYROSINE-PROTEIN KINASE"/>
    <property type="match status" value="1"/>
</dbReference>
<evidence type="ECO:0000256" key="5">
    <source>
        <dbReference type="ARBA" id="ARBA00023136"/>
    </source>
</evidence>
<name>A0A1M5GHR8_9BACT</name>
<dbReference type="PANTHER" id="PTHR32309:SF13">
    <property type="entry name" value="FERRIC ENTEROBACTIN TRANSPORT PROTEIN FEPE"/>
    <property type="match status" value="1"/>
</dbReference>
<sequence>MQLPKLDLEPYVDMAWRRKWWILAPTLVGLVVGLVVLQVSPKIYQASTLILVEPQRIPTGYVRPTVTQDVASRLRTISEQVNSRTNLERIIEEFKLYRKPEDRVQDLISKVRRKINIWRHGEEAAVKQEEASVATADLVAKLRSRIGINVDRSGSSFRISFRWHDPATAAAVTNAIASQFIEQNLKVREEMAMGTTAFLRNEVEKLRRDLAEREKQVEAFKQKHMGMLPDQLETNLSILNQLQQEMNALQQRIDEQKRQELLVQERLQDAKAGRLNLSGAGLPGERQKTPEAQQLEALEEKLKQARVRYTEKHPDIISLKRTIERLREEVARVGVYVQGDGLPGQGQLSPRQVLELQLEKLRKEMEANEAQLGEIKAKIAEYRDRVEKTPAVGLELGNILRDYNTVRSRYTSMVAKLLDAEMAEELEKRQKGEQFRILDPAVAPSKPVEPDAKKIMTLALVLGLGLGGGVAYALELLDPRFYRPEEVESYLNTRVLVSLPRLEDENQKHRWWGLGLKRKAA</sequence>
<comment type="subcellular location">
    <subcellularLocation>
        <location evidence="1">Cell membrane</location>
        <topology evidence="1">Multi-pass membrane protein</topology>
    </subcellularLocation>
</comment>
<evidence type="ECO:0000256" key="6">
    <source>
        <dbReference type="SAM" id="Coils"/>
    </source>
</evidence>
<feature type="coiled-coil region" evidence="6">
    <location>
        <begin position="196"/>
        <end position="266"/>
    </location>
</feature>
<keyword evidence="3 7" id="KW-0812">Transmembrane</keyword>
<feature type="domain" description="Polysaccharide chain length determinant N-terminal" evidence="8">
    <location>
        <begin position="5"/>
        <end position="93"/>
    </location>
</feature>
<accession>A0A1M5GHR8</accession>
<evidence type="ECO:0000256" key="4">
    <source>
        <dbReference type="ARBA" id="ARBA00022989"/>
    </source>
</evidence>
<keyword evidence="5 7" id="KW-0472">Membrane</keyword>
<dbReference type="OrthoDB" id="9795292at2"/>
<keyword evidence="2" id="KW-1003">Cell membrane</keyword>
<dbReference type="Pfam" id="PF13807">
    <property type="entry name" value="GNVR"/>
    <property type="match status" value="1"/>
</dbReference>
<feature type="coiled-coil region" evidence="6">
    <location>
        <begin position="351"/>
        <end position="385"/>
    </location>
</feature>
<organism evidence="10 11">
    <name type="scientific">Desulfacinum infernum DSM 9756</name>
    <dbReference type="NCBI Taxonomy" id="1121391"/>
    <lineage>
        <taxon>Bacteria</taxon>
        <taxon>Pseudomonadati</taxon>
        <taxon>Thermodesulfobacteriota</taxon>
        <taxon>Syntrophobacteria</taxon>
        <taxon>Syntrophobacterales</taxon>
        <taxon>Syntrophobacteraceae</taxon>
        <taxon>Desulfacinum</taxon>
    </lineage>
</organism>
<dbReference type="GO" id="GO:0005886">
    <property type="term" value="C:plasma membrane"/>
    <property type="evidence" value="ECO:0007669"/>
    <property type="project" value="UniProtKB-SubCell"/>
</dbReference>
<dbReference type="EMBL" id="FQVB01000037">
    <property type="protein sequence ID" value="SHG03051.1"/>
    <property type="molecule type" value="Genomic_DNA"/>
</dbReference>
<keyword evidence="4 7" id="KW-1133">Transmembrane helix</keyword>
<proteinExistence type="predicted"/>
<evidence type="ECO:0000256" key="7">
    <source>
        <dbReference type="SAM" id="Phobius"/>
    </source>
</evidence>
<evidence type="ECO:0000256" key="3">
    <source>
        <dbReference type="ARBA" id="ARBA00022692"/>
    </source>
</evidence>
<dbReference type="RefSeq" id="WP_073041128.1">
    <property type="nucleotide sequence ID" value="NZ_FQVB01000037.1"/>
</dbReference>
<evidence type="ECO:0000256" key="1">
    <source>
        <dbReference type="ARBA" id="ARBA00004651"/>
    </source>
</evidence>
<dbReference type="Pfam" id="PF02706">
    <property type="entry name" value="Wzz"/>
    <property type="match status" value="1"/>
</dbReference>
<gene>
    <name evidence="10" type="ORF">SAMN02745206_03137</name>
</gene>
<evidence type="ECO:0000313" key="10">
    <source>
        <dbReference type="EMBL" id="SHG03051.1"/>
    </source>
</evidence>
<dbReference type="InterPro" id="IPR050445">
    <property type="entry name" value="Bact_polysacc_biosynth/exp"/>
</dbReference>
<reference evidence="11" key="1">
    <citation type="submission" date="2016-11" db="EMBL/GenBank/DDBJ databases">
        <authorList>
            <person name="Varghese N."/>
            <person name="Submissions S."/>
        </authorList>
    </citation>
    <scope>NUCLEOTIDE SEQUENCE [LARGE SCALE GENOMIC DNA]</scope>
    <source>
        <strain evidence="11">DSM 9756</strain>
    </source>
</reference>
<protein>
    <submittedName>
        <fullName evidence="10">Polysaccharide chain length determinant protein, PEP-CTERM locus subfamily</fullName>
    </submittedName>
</protein>
<keyword evidence="11" id="KW-1185">Reference proteome</keyword>
<dbReference type="InterPro" id="IPR003856">
    <property type="entry name" value="LPS_length_determ_N"/>
</dbReference>
<evidence type="ECO:0000259" key="9">
    <source>
        <dbReference type="Pfam" id="PF13807"/>
    </source>
</evidence>
<evidence type="ECO:0000259" key="8">
    <source>
        <dbReference type="Pfam" id="PF02706"/>
    </source>
</evidence>
<dbReference type="STRING" id="1121391.SAMN02745206_03137"/>
<dbReference type="InterPro" id="IPR032807">
    <property type="entry name" value="GNVR"/>
</dbReference>
<dbReference type="GO" id="GO:0004713">
    <property type="term" value="F:protein tyrosine kinase activity"/>
    <property type="evidence" value="ECO:0007669"/>
    <property type="project" value="TreeGrafter"/>
</dbReference>
<dbReference type="Proteomes" id="UP000184076">
    <property type="component" value="Unassembled WGS sequence"/>
</dbReference>
<evidence type="ECO:0000256" key="2">
    <source>
        <dbReference type="ARBA" id="ARBA00022475"/>
    </source>
</evidence>
<dbReference type="AlphaFoldDB" id="A0A1M5GHR8"/>
<evidence type="ECO:0000313" key="11">
    <source>
        <dbReference type="Proteomes" id="UP000184076"/>
    </source>
</evidence>
<keyword evidence="6" id="KW-0175">Coiled coil</keyword>
<feature type="domain" description="Tyrosine-protein kinase G-rich" evidence="9">
    <location>
        <begin position="400"/>
        <end position="472"/>
    </location>
</feature>